<dbReference type="Proteomes" id="UP000018688">
    <property type="component" value="Unassembled WGS sequence"/>
</dbReference>
<reference evidence="2 3" key="1">
    <citation type="submission" date="2013-10" db="EMBL/GenBank/DDBJ databases">
        <title>The Genome Sequence of Helicobacter canis NCTC 12740.</title>
        <authorList>
            <consortium name="The Broad Institute Genomics Platform"/>
            <person name="Earl A."/>
            <person name="Fox J.G."/>
            <person name="Shen Z."/>
            <person name="Young S.K."/>
            <person name="Zeng Q."/>
            <person name="Gargeya S."/>
            <person name="Fitzgerald M."/>
            <person name="Abouelleil A."/>
            <person name="Alvarado L."/>
            <person name="Chapman S.B."/>
            <person name="Gainer-Dewar J."/>
            <person name="Goldberg J."/>
            <person name="Griggs A."/>
            <person name="Gujja S."/>
            <person name="Hansen M."/>
            <person name="Howarth C."/>
            <person name="Imamovic A."/>
            <person name="Ireland A."/>
            <person name="Larimer J."/>
            <person name="McCowan C."/>
            <person name="Murphy C."/>
            <person name="Pearson M."/>
            <person name="Poon T.W."/>
            <person name="Priest M."/>
            <person name="Roberts A."/>
            <person name="Saif S."/>
            <person name="Shea T."/>
            <person name="Sykes S."/>
            <person name="Wortman J."/>
            <person name="Nusbaum C."/>
            <person name="Birren B."/>
        </authorList>
    </citation>
    <scope>NUCLEOTIDE SEQUENCE [LARGE SCALE GENOMIC DNA]</scope>
    <source>
        <strain evidence="2 3">NCTC 12740</strain>
    </source>
</reference>
<gene>
    <name evidence="2" type="ORF">HMPREF2087_00225</name>
</gene>
<name>V8CIS2_9HELI</name>
<evidence type="ECO:0000313" key="3">
    <source>
        <dbReference type="Proteomes" id="UP000018688"/>
    </source>
</evidence>
<proteinExistence type="predicted"/>
<dbReference type="AlphaFoldDB" id="V8CIS2"/>
<dbReference type="STRING" id="1357399.HMPREF2087_00225"/>
<dbReference type="HOGENOM" id="CLU_1432748_0_0_7"/>
<comment type="caution">
    <text evidence="2">The sequence shown here is derived from an EMBL/GenBank/DDBJ whole genome shotgun (WGS) entry which is preliminary data.</text>
</comment>
<organism evidence="2 3">
    <name type="scientific">Helicobacter canis NCTC 12740</name>
    <dbReference type="NCBI Taxonomy" id="1357399"/>
    <lineage>
        <taxon>Bacteria</taxon>
        <taxon>Pseudomonadati</taxon>
        <taxon>Campylobacterota</taxon>
        <taxon>Epsilonproteobacteria</taxon>
        <taxon>Campylobacterales</taxon>
        <taxon>Helicobacteraceae</taxon>
        <taxon>Helicobacter</taxon>
    </lineage>
</organism>
<dbReference type="EMBL" id="AZJJ01000001">
    <property type="protein sequence ID" value="ETD27313.1"/>
    <property type="molecule type" value="Genomic_DNA"/>
</dbReference>
<dbReference type="OrthoDB" id="5331975at2"/>
<accession>V8CIS2</accession>
<dbReference type="PATRIC" id="fig|1357399.3.peg.230"/>
<keyword evidence="1" id="KW-0175">Coiled coil</keyword>
<keyword evidence="3" id="KW-1185">Reference proteome</keyword>
<protein>
    <submittedName>
        <fullName evidence="2">Uncharacterized protein</fullName>
    </submittedName>
</protein>
<evidence type="ECO:0000256" key="1">
    <source>
        <dbReference type="SAM" id="Coils"/>
    </source>
</evidence>
<sequence>MAQLLQEKLQELNALESKLQAIVQEAQQSLETTLEQSLLESEALLESLRTHAKQAAEQVASAIDYQSLLDYSKIPSEPIAKELAKEPSTQNLIAQSAKESTQENLADPSSELVQILEKRAKQIYKQALGSDEIIKDRYESKLRLLSLKIFGTQELVENIILESTRLWELSLGKPEKPQGAIKNNIVVVR</sequence>
<dbReference type="RefSeq" id="WP_023929125.1">
    <property type="nucleotide sequence ID" value="NZ_KI669458.1"/>
</dbReference>
<evidence type="ECO:0000313" key="2">
    <source>
        <dbReference type="EMBL" id="ETD27313.1"/>
    </source>
</evidence>
<feature type="coiled-coil region" evidence="1">
    <location>
        <begin position="2"/>
        <end position="32"/>
    </location>
</feature>